<protein>
    <submittedName>
        <fullName evidence="2">Uncharacterized protein</fullName>
    </submittedName>
</protein>
<evidence type="ECO:0000313" key="1">
    <source>
        <dbReference type="Proteomes" id="UP000887540"/>
    </source>
</evidence>
<reference evidence="2" key="1">
    <citation type="submission" date="2022-11" db="UniProtKB">
        <authorList>
            <consortium name="WormBaseParasite"/>
        </authorList>
    </citation>
    <scope>IDENTIFICATION</scope>
</reference>
<dbReference type="WBParaSite" id="ACRNAN_scaffold7431.g18068.t1">
    <property type="protein sequence ID" value="ACRNAN_scaffold7431.g18068.t1"/>
    <property type="gene ID" value="ACRNAN_scaffold7431.g18068"/>
</dbReference>
<sequence>MWNNGCPFYAQIQQWNANNIGNHTQAGVDANWFRFINEWLTFNRTKTIFTRMSNGFAQAGYWSAIRSSDIGTWLLFSQYGL</sequence>
<dbReference type="AlphaFoldDB" id="A0A914ED53"/>
<name>A0A914ED53_9BILA</name>
<organism evidence="1 2">
    <name type="scientific">Acrobeloides nanus</name>
    <dbReference type="NCBI Taxonomy" id="290746"/>
    <lineage>
        <taxon>Eukaryota</taxon>
        <taxon>Metazoa</taxon>
        <taxon>Ecdysozoa</taxon>
        <taxon>Nematoda</taxon>
        <taxon>Chromadorea</taxon>
        <taxon>Rhabditida</taxon>
        <taxon>Tylenchina</taxon>
        <taxon>Cephalobomorpha</taxon>
        <taxon>Cephaloboidea</taxon>
        <taxon>Cephalobidae</taxon>
        <taxon>Acrobeloides</taxon>
    </lineage>
</organism>
<proteinExistence type="predicted"/>
<keyword evidence="1" id="KW-1185">Reference proteome</keyword>
<evidence type="ECO:0000313" key="2">
    <source>
        <dbReference type="WBParaSite" id="ACRNAN_scaffold7431.g18068.t1"/>
    </source>
</evidence>
<accession>A0A914ED53</accession>
<dbReference type="Proteomes" id="UP000887540">
    <property type="component" value="Unplaced"/>
</dbReference>